<feature type="zinc finger region" description="C3H1-type" evidence="5">
    <location>
        <begin position="94"/>
        <end position="121"/>
    </location>
</feature>
<feature type="zinc finger region" description="C3H1-type" evidence="5">
    <location>
        <begin position="153"/>
        <end position="181"/>
    </location>
</feature>
<keyword evidence="1 5" id="KW-0479">Metal-binding</keyword>
<dbReference type="Gene3D" id="4.10.1000.10">
    <property type="entry name" value="Zinc finger, CCCH-type"/>
    <property type="match status" value="3"/>
</dbReference>
<dbReference type="Pfam" id="PF25427">
    <property type="entry name" value="zf-CCCH_UNK"/>
    <property type="match status" value="1"/>
</dbReference>
<evidence type="ECO:0000313" key="8">
    <source>
        <dbReference type="EMBL" id="PIN05514.1"/>
    </source>
</evidence>
<reference evidence="9" key="1">
    <citation type="journal article" date="2018" name="Gigascience">
        <title>Genome assembly of the Pink Ipe (Handroanthus impetiginosus, Bignoniaceae), a highly valued, ecologically keystone Neotropical timber forest tree.</title>
        <authorList>
            <person name="Silva-Junior O.B."/>
            <person name="Grattapaglia D."/>
            <person name="Novaes E."/>
            <person name="Collevatti R.G."/>
        </authorList>
    </citation>
    <scope>NUCLEOTIDE SEQUENCE [LARGE SCALE GENOMIC DNA]</scope>
    <source>
        <strain evidence="9">cv. UFG-1</strain>
    </source>
</reference>
<feature type="domain" description="C3H1-type" evidence="7">
    <location>
        <begin position="94"/>
        <end position="121"/>
    </location>
</feature>
<evidence type="ECO:0000313" key="9">
    <source>
        <dbReference type="Proteomes" id="UP000231279"/>
    </source>
</evidence>
<feature type="compositionally biased region" description="Polar residues" evidence="6">
    <location>
        <begin position="33"/>
        <end position="45"/>
    </location>
</feature>
<evidence type="ECO:0000256" key="4">
    <source>
        <dbReference type="ARBA" id="ARBA00022833"/>
    </source>
</evidence>
<dbReference type="STRING" id="429701.A0A2G9GJN5"/>
<dbReference type="SUPFAM" id="SSF90229">
    <property type="entry name" value="CCCH zinc finger"/>
    <property type="match status" value="3"/>
</dbReference>
<dbReference type="Pfam" id="PF18044">
    <property type="entry name" value="zf-CCCH_4"/>
    <property type="match status" value="1"/>
</dbReference>
<comment type="caution">
    <text evidence="8">The sequence shown here is derived from an EMBL/GenBank/DDBJ whole genome shotgun (WGS) entry which is preliminary data.</text>
</comment>
<feature type="domain" description="C3H1-type" evidence="7">
    <location>
        <begin position="153"/>
        <end position="181"/>
    </location>
</feature>
<keyword evidence="4 5" id="KW-0862">Zinc</keyword>
<feature type="zinc finger region" description="C3H1-type" evidence="5">
    <location>
        <begin position="220"/>
        <end position="247"/>
    </location>
</feature>
<evidence type="ECO:0000256" key="5">
    <source>
        <dbReference type="PROSITE-ProRule" id="PRU00723"/>
    </source>
</evidence>
<dbReference type="PANTHER" id="PTHR12547:SF121">
    <property type="entry name" value="ZINC FINGER CCCH DOMAIN-CONTAINING PROTEIN 39"/>
    <property type="match status" value="1"/>
</dbReference>
<dbReference type="EMBL" id="NKXS01004741">
    <property type="protein sequence ID" value="PIN05514.1"/>
    <property type="molecule type" value="Genomic_DNA"/>
</dbReference>
<dbReference type="GO" id="GO:0008270">
    <property type="term" value="F:zinc ion binding"/>
    <property type="evidence" value="ECO:0007669"/>
    <property type="project" value="UniProtKB-KW"/>
</dbReference>
<keyword evidence="2" id="KW-0677">Repeat</keyword>
<dbReference type="PANTHER" id="PTHR12547">
    <property type="entry name" value="CCCH ZINC FINGER/TIS11-RELATED"/>
    <property type="match status" value="1"/>
</dbReference>
<dbReference type="AlphaFoldDB" id="A0A2G9GJN5"/>
<evidence type="ECO:0000256" key="6">
    <source>
        <dbReference type="SAM" id="MobiDB-lite"/>
    </source>
</evidence>
<evidence type="ECO:0000256" key="2">
    <source>
        <dbReference type="ARBA" id="ARBA00022737"/>
    </source>
</evidence>
<dbReference type="InterPro" id="IPR045877">
    <property type="entry name" value="ZFP36-like"/>
</dbReference>
<dbReference type="GO" id="GO:0003729">
    <property type="term" value="F:mRNA binding"/>
    <property type="evidence" value="ECO:0007669"/>
    <property type="project" value="InterPro"/>
</dbReference>
<dbReference type="PROSITE" id="PS50103">
    <property type="entry name" value="ZF_C3H1"/>
    <property type="match status" value="3"/>
</dbReference>
<gene>
    <name evidence="8" type="ORF">CDL12_21946</name>
</gene>
<keyword evidence="3 5" id="KW-0863">Zinc-finger</keyword>
<dbReference type="Proteomes" id="UP000231279">
    <property type="component" value="Unassembled WGS sequence"/>
</dbReference>
<protein>
    <recommendedName>
        <fullName evidence="7">C3H1-type domain-containing protein</fullName>
    </recommendedName>
</protein>
<accession>A0A2G9GJN5</accession>
<dbReference type="GO" id="GO:0051252">
    <property type="term" value="P:regulation of RNA metabolic process"/>
    <property type="evidence" value="ECO:0007669"/>
    <property type="project" value="UniProtKB-ARBA"/>
</dbReference>
<proteinExistence type="predicted"/>
<dbReference type="GO" id="GO:0010468">
    <property type="term" value="P:regulation of gene expression"/>
    <property type="evidence" value="ECO:0007669"/>
    <property type="project" value="UniProtKB-ARBA"/>
</dbReference>
<dbReference type="OrthoDB" id="883026at2759"/>
<dbReference type="InterPro" id="IPR041367">
    <property type="entry name" value="Znf-CCCH_4"/>
</dbReference>
<keyword evidence="9" id="KW-1185">Reference proteome</keyword>
<evidence type="ECO:0000259" key="7">
    <source>
        <dbReference type="PROSITE" id="PS50103"/>
    </source>
</evidence>
<evidence type="ECO:0000256" key="1">
    <source>
        <dbReference type="ARBA" id="ARBA00022723"/>
    </source>
</evidence>
<feature type="compositionally biased region" description="Pro residues" evidence="6">
    <location>
        <begin position="1"/>
        <end position="11"/>
    </location>
</feature>
<sequence>MSFPSQTPPPHSYISQPSAGGISAGFWPPYLNGNEQNQQTPPSNFTSQQFDDPPPPFKRPKTSENSQNFTSFPPPNTRFNPANVQGTKGTSHIFYKTRICAKFMEGTCRNGEHCTFAHGQEDLREPPRNWQELIREKDRGSGSGSWGDDQRMIHRMKICKKYYNGEECPYGDKCNFLHERPLGLPPMKKFKVDMPEQRDSSAIIIGDGRGSNSDFDQVAFWKTKLCSKWEMGQCPYGERCHFAHGQSELRLSGTLNEPEPVTTTGSISRKPVSVSVTTAPATVVVGAPLNRDEEQKEALKWKLTKKINRIYGDWLDDLDSPDYEEM</sequence>
<feature type="domain" description="C3H1-type" evidence="7">
    <location>
        <begin position="220"/>
        <end position="247"/>
    </location>
</feature>
<dbReference type="Pfam" id="PF00642">
    <property type="entry name" value="zf-CCCH"/>
    <property type="match status" value="1"/>
</dbReference>
<evidence type="ECO:0000256" key="3">
    <source>
        <dbReference type="ARBA" id="ARBA00022771"/>
    </source>
</evidence>
<dbReference type="InterPro" id="IPR036855">
    <property type="entry name" value="Znf_CCCH_sf"/>
</dbReference>
<dbReference type="FunFam" id="4.10.1000.10:FF:000003">
    <property type="entry name" value="Zinc finger CCCH domain-containing protein"/>
    <property type="match status" value="2"/>
</dbReference>
<feature type="region of interest" description="Disordered" evidence="6">
    <location>
        <begin position="1"/>
        <end position="87"/>
    </location>
</feature>
<organism evidence="8 9">
    <name type="scientific">Handroanthus impetiginosus</name>
    <dbReference type="NCBI Taxonomy" id="429701"/>
    <lineage>
        <taxon>Eukaryota</taxon>
        <taxon>Viridiplantae</taxon>
        <taxon>Streptophyta</taxon>
        <taxon>Embryophyta</taxon>
        <taxon>Tracheophyta</taxon>
        <taxon>Spermatophyta</taxon>
        <taxon>Magnoliopsida</taxon>
        <taxon>eudicotyledons</taxon>
        <taxon>Gunneridae</taxon>
        <taxon>Pentapetalae</taxon>
        <taxon>asterids</taxon>
        <taxon>lamiids</taxon>
        <taxon>Lamiales</taxon>
        <taxon>Bignoniaceae</taxon>
        <taxon>Crescentiina</taxon>
        <taxon>Tabebuia alliance</taxon>
        <taxon>Handroanthus</taxon>
    </lineage>
</organism>
<dbReference type="InterPro" id="IPR000571">
    <property type="entry name" value="Znf_CCCH"/>
</dbReference>
<dbReference type="SMART" id="SM00356">
    <property type="entry name" value="ZnF_C3H1"/>
    <property type="match status" value="3"/>
</dbReference>
<name>A0A2G9GJN5_9LAMI</name>
<feature type="compositionally biased region" description="Polar residues" evidence="6">
    <location>
        <begin position="64"/>
        <end position="87"/>
    </location>
</feature>